<name>A0A2G9ZK14_9BACT</name>
<evidence type="ECO:0000256" key="2">
    <source>
        <dbReference type="SAM" id="Phobius"/>
    </source>
</evidence>
<dbReference type="InterPro" id="IPR014044">
    <property type="entry name" value="CAP_dom"/>
</dbReference>
<proteinExistence type="predicted"/>
<protein>
    <recommendedName>
        <fullName evidence="3">SCP domain-containing protein</fullName>
    </recommendedName>
</protein>
<gene>
    <name evidence="4" type="ORF">COX22_03975</name>
</gene>
<dbReference type="Gene3D" id="3.40.33.10">
    <property type="entry name" value="CAP"/>
    <property type="match status" value="1"/>
</dbReference>
<evidence type="ECO:0000259" key="3">
    <source>
        <dbReference type="Pfam" id="PF00188"/>
    </source>
</evidence>
<comment type="caution">
    <text evidence="4">The sequence shown here is derived from an EMBL/GenBank/DDBJ whole genome shotgun (WGS) entry which is preliminary data.</text>
</comment>
<dbReference type="CDD" id="cd05379">
    <property type="entry name" value="CAP_bacterial"/>
    <property type="match status" value="1"/>
</dbReference>
<organism evidence="4 5">
    <name type="scientific">Candidatus Falkowbacteria bacterium CG23_combo_of_CG06-09_8_20_14_all_49_15</name>
    <dbReference type="NCBI Taxonomy" id="1974572"/>
    <lineage>
        <taxon>Bacteria</taxon>
        <taxon>Candidatus Falkowiibacteriota</taxon>
    </lineage>
</organism>
<keyword evidence="2" id="KW-1133">Transmembrane helix</keyword>
<keyword evidence="2" id="KW-0472">Membrane</keyword>
<dbReference type="Proteomes" id="UP000230729">
    <property type="component" value="Unassembled WGS sequence"/>
</dbReference>
<keyword evidence="2" id="KW-0812">Transmembrane</keyword>
<feature type="transmembrane region" description="Helical" evidence="2">
    <location>
        <begin position="449"/>
        <end position="467"/>
    </location>
</feature>
<dbReference type="InterPro" id="IPR035940">
    <property type="entry name" value="CAP_sf"/>
</dbReference>
<dbReference type="PANTHER" id="PTHR31157:SF1">
    <property type="entry name" value="SCP DOMAIN-CONTAINING PROTEIN"/>
    <property type="match status" value="1"/>
</dbReference>
<evidence type="ECO:0000256" key="1">
    <source>
        <dbReference type="SAM" id="MobiDB-lite"/>
    </source>
</evidence>
<evidence type="ECO:0000313" key="4">
    <source>
        <dbReference type="EMBL" id="PIP33507.1"/>
    </source>
</evidence>
<reference evidence="4 5" key="1">
    <citation type="submission" date="2017-09" db="EMBL/GenBank/DDBJ databases">
        <title>Depth-based differentiation of microbial function through sediment-hosted aquifers and enrichment of novel symbionts in the deep terrestrial subsurface.</title>
        <authorList>
            <person name="Probst A.J."/>
            <person name="Ladd B."/>
            <person name="Jarett J.K."/>
            <person name="Geller-Mcgrath D.E."/>
            <person name="Sieber C.M."/>
            <person name="Emerson J.B."/>
            <person name="Anantharaman K."/>
            <person name="Thomas B.C."/>
            <person name="Malmstrom R."/>
            <person name="Stieglmeier M."/>
            <person name="Klingl A."/>
            <person name="Woyke T."/>
            <person name="Ryan C.M."/>
            <person name="Banfield J.F."/>
        </authorList>
    </citation>
    <scope>NUCLEOTIDE SEQUENCE [LARGE SCALE GENOMIC DNA]</scope>
    <source>
        <strain evidence="4">CG23_combo_of_CG06-09_8_20_14_all_49_15</strain>
    </source>
</reference>
<dbReference type="PANTHER" id="PTHR31157">
    <property type="entry name" value="SCP DOMAIN-CONTAINING PROTEIN"/>
    <property type="match status" value="1"/>
</dbReference>
<feature type="transmembrane region" description="Helical" evidence="2">
    <location>
        <begin position="95"/>
        <end position="117"/>
    </location>
</feature>
<feature type="transmembrane region" description="Helical" evidence="2">
    <location>
        <begin position="422"/>
        <end position="443"/>
    </location>
</feature>
<dbReference type="SUPFAM" id="SSF55797">
    <property type="entry name" value="PR-1-like"/>
    <property type="match status" value="1"/>
</dbReference>
<dbReference type="EMBL" id="PCSD01000095">
    <property type="protein sequence ID" value="PIP33507.1"/>
    <property type="molecule type" value="Genomic_DNA"/>
</dbReference>
<evidence type="ECO:0000313" key="5">
    <source>
        <dbReference type="Proteomes" id="UP000230729"/>
    </source>
</evidence>
<accession>A0A2G9ZK14</accession>
<feature type="domain" description="SCP" evidence="3">
    <location>
        <begin position="132"/>
        <end position="251"/>
    </location>
</feature>
<sequence>MKENKSFWKKILAFFFLVGLLSRLYRIFRGPFCLRDFRSNWCSFWQGEKKEVKQLIGREEGAQKYFHDSIKIFSDYFIPQAANGHKPKILRPHSLLVIVLFLTVLKFSALAYVFFIYPNPARMSGLMENEVLSLINQDRDVSGLPPLVLNAALSASALKKAQDMSERDYFAHQSPDGRQPWDWIERADYPYLYVGENLAMNFSSGLSAHNALMASPSHRKNILNERYHDVGLAVISGKINGQSTNILVQIFGAEKTLDLAIAPATAITAGTTANQAKIIASEAAAAFTPAKEENIVRPKTAGPAQPAVPEATEIRPPTVAASANNFSPAPSDPPAAPLGQEKLPAGPPAAEIGALDQTAPQTAVRPDRLAVLEIPDFAARDAAQAPDNPEIVPQPLKSIAYFPSLDSAPVKRGLDIIHYSRLIMFGAIMFMIGALSLNIMIRWRFQHKPVIVQSLLAIFFLIALFSVRMHPLENFAGLIGII</sequence>
<feature type="region of interest" description="Disordered" evidence="1">
    <location>
        <begin position="322"/>
        <end position="344"/>
    </location>
</feature>
<dbReference type="AlphaFoldDB" id="A0A2G9ZK14"/>
<dbReference type="Pfam" id="PF00188">
    <property type="entry name" value="CAP"/>
    <property type="match status" value="1"/>
</dbReference>